<proteinExistence type="predicted"/>
<organism evidence="1 2">
    <name type="scientific">Paenibacillus wenxiniae</name>
    <dbReference type="NCBI Taxonomy" id="1636843"/>
    <lineage>
        <taxon>Bacteria</taxon>
        <taxon>Bacillati</taxon>
        <taxon>Bacillota</taxon>
        <taxon>Bacilli</taxon>
        <taxon>Bacillales</taxon>
        <taxon>Paenibacillaceae</taxon>
        <taxon>Paenibacillus</taxon>
    </lineage>
</organism>
<comment type="caution">
    <text evidence="1">The sequence shown here is derived from an EMBL/GenBank/DDBJ whole genome shotgun (WGS) entry which is preliminary data.</text>
</comment>
<keyword evidence="2" id="KW-1185">Reference proteome</keyword>
<gene>
    <name evidence="1" type="ORF">ACFSC9_00020</name>
</gene>
<reference evidence="2" key="1">
    <citation type="journal article" date="2019" name="Int. J. Syst. Evol. Microbiol.">
        <title>The Global Catalogue of Microorganisms (GCM) 10K type strain sequencing project: providing services to taxonomists for standard genome sequencing and annotation.</title>
        <authorList>
            <consortium name="The Broad Institute Genomics Platform"/>
            <consortium name="The Broad Institute Genome Sequencing Center for Infectious Disease"/>
            <person name="Wu L."/>
            <person name="Ma J."/>
        </authorList>
    </citation>
    <scope>NUCLEOTIDE SEQUENCE [LARGE SCALE GENOMIC DNA]</scope>
    <source>
        <strain evidence="2">CCUG 54950</strain>
    </source>
</reference>
<evidence type="ECO:0000313" key="2">
    <source>
        <dbReference type="Proteomes" id="UP001597233"/>
    </source>
</evidence>
<dbReference type="RefSeq" id="WP_347327384.1">
    <property type="nucleotide sequence ID" value="NZ_JBCGUH010000028.1"/>
</dbReference>
<protein>
    <submittedName>
        <fullName evidence="1">Uncharacterized protein</fullName>
    </submittedName>
</protein>
<sequence>MNSTAVLERKNEILRRNIDTMIMKNNKDGLSRQENNFYHTLVKEWHQNQHEMNQKRDEITP</sequence>
<name>A0ABW4RDN0_9BACL</name>
<evidence type="ECO:0000313" key="1">
    <source>
        <dbReference type="EMBL" id="MFD1883905.1"/>
    </source>
</evidence>
<dbReference type="Proteomes" id="UP001597233">
    <property type="component" value="Unassembled WGS sequence"/>
</dbReference>
<accession>A0ABW4RDN0</accession>
<dbReference type="EMBL" id="JBHUEH010000001">
    <property type="protein sequence ID" value="MFD1883905.1"/>
    <property type="molecule type" value="Genomic_DNA"/>
</dbReference>